<evidence type="ECO:0000256" key="1">
    <source>
        <dbReference type="SAM" id="MobiDB-lite"/>
    </source>
</evidence>
<dbReference type="Proteomes" id="UP000030651">
    <property type="component" value="Unassembled WGS sequence"/>
</dbReference>
<accession>W3WMF5</accession>
<dbReference type="GeneID" id="19278550"/>
<dbReference type="RefSeq" id="XP_007840309.1">
    <property type="nucleotide sequence ID" value="XM_007842118.1"/>
</dbReference>
<name>W3WMF5_PESFW</name>
<dbReference type="HOGENOM" id="CLU_2414011_0_0_1"/>
<dbReference type="EMBL" id="KI912119">
    <property type="protein sequence ID" value="ETS75053.1"/>
    <property type="molecule type" value="Genomic_DNA"/>
</dbReference>
<dbReference type="InParanoid" id="W3WMF5"/>
<feature type="region of interest" description="Disordered" evidence="1">
    <location>
        <begin position="41"/>
        <end position="92"/>
    </location>
</feature>
<evidence type="ECO:0000313" key="2">
    <source>
        <dbReference type="EMBL" id="ETS75053.1"/>
    </source>
</evidence>
<evidence type="ECO:0000313" key="3">
    <source>
        <dbReference type="Proteomes" id="UP000030651"/>
    </source>
</evidence>
<sequence length="92" mass="10169">MSNHEGSSQSDGCDSHHGDCTEVEFDGEYFNSSRYSWEHRGDNIPWCPRDVIEHPGGTPTTSSKGKADTEHKKDVAKGSRSRQGRKDTASKS</sequence>
<dbReference type="KEGG" id="pfy:PFICI_13537"/>
<proteinExistence type="predicted"/>
<dbReference type="AlphaFoldDB" id="W3WMF5"/>
<reference evidence="3" key="1">
    <citation type="journal article" date="2015" name="BMC Genomics">
        <title>Genomic and transcriptomic analysis of the endophytic fungus Pestalotiopsis fici reveals its lifestyle and high potential for synthesis of natural products.</title>
        <authorList>
            <person name="Wang X."/>
            <person name="Zhang X."/>
            <person name="Liu L."/>
            <person name="Xiang M."/>
            <person name="Wang W."/>
            <person name="Sun X."/>
            <person name="Che Y."/>
            <person name="Guo L."/>
            <person name="Liu G."/>
            <person name="Guo L."/>
            <person name="Wang C."/>
            <person name="Yin W.B."/>
            <person name="Stadler M."/>
            <person name="Zhang X."/>
            <person name="Liu X."/>
        </authorList>
    </citation>
    <scope>NUCLEOTIDE SEQUENCE [LARGE SCALE GENOMIC DNA]</scope>
    <source>
        <strain evidence="3">W106-1 / CGMCC3.15140</strain>
    </source>
</reference>
<protein>
    <submittedName>
        <fullName evidence="2">Uncharacterized protein</fullName>
    </submittedName>
</protein>
<feature type="compositionally biased region" description="Basic and acidic residues" evidence="1">
    <location>
        <begin position="65"/>
        <end position="77"/>
    </location>
</feature>
<gene>
    <name evidence="2" type="ORF">PFICI_13537</name>
</gene>
<dbReference type="OrthoDB" id="10434456at2759"/>
<organism evidence="2 3">
    <name type="scientific">Pestalotiopsis fici (strain W106-1 / CGMCC3.15140)</name>
    <dbReference type="NCBI Taxonomy" id="1229662"/>
    <lineage>
        <taxon>Eukaryota</taxon>
        <taxon>Fungi</taxon>
        <taxon>Dikarya</taxon>
        <taxon>Ascomycota</taxon>
        <taxon>Pezizomycotina</taxon>
        <taxon>Sordariomycetes</taxon>
        <taxon>Xylariomycetidae</taxon>
        <taxon>Amphisphaeriales</taxon>
        <taxon>Sporocadaceae</taxon>
        <taxon>Pestalotiopsis</taxon>
    </lineage>
</organism>
<keyword evidence="3" id="KW-1185">Reference proteome</keyword>